<dbReference type="InterPro" id="IPR050266">
    <property type="entry name" value="AB_hydrolase_sf"/>
</dbReference>
<protein>
    <submittedName>
        <fullName evidence="3">Pimeloyl-ACP methyl ester carboxylesterase</fullName>
    </submittedName>
</protein>
<dbReference type="SUPFAM" id="SSF53474">
    <property type="entry name" value="alpha/beta-Hydrolases"/>
    <property type="match status" value="1"/>
</dbReference>
<dbReference type="OrthoDB" id="63962at2"/>
<dbReference type="AlphaFoldDB" id="A0A4R7FLA8"/>
<keyword evidence="1" id="KW-0378">Hydrolase</keyword>
<proteinExistence type="predicted"/>
<evidence type="ECO:0000259" key="2">
    <source>
        <dbReference type="Pfam" id="PF00561"/>
    </source>
</evidence>
<dbReference type="EMBL" id="SOAM01000002">
    <property type="protein sequence ID" value="TDS77191.1"/>
    <property type="molecule type" value="Genomic_DNA"/>
</dbReference>
<evidence type="ECO:0000256" key="1">
    <source>
        <dbReference type="ARBA" id="ARBA00022801"/>
    </source>
</evidence>
<dbReference type="PANTHER" id="PTHR43798:SF31">
    <property type="entry name" value="AB HYDROLASE SUPERFAMILY PROTEIN YCLE"/>
    <property type="match status" value="1"/>
</dbReference>
<reference evidence="3 4" key="1">
    <citation type="submission" date="2019-03" db="EMBL/GenBank/DDBJ databases">
        <title>Genomic Encyclopedia of Archaeal and Bacterial Type Strains, Phase II (KMG-II): from individual species to whole genera.</title>
        <authorList>
            <person name="Goeker M."/>
        </authorList>
    </citation>
    <scope>NUCLEOTIDE SEQUENCE [LARGE SCALE GENOMIC DNA]</scope>
    <source>
        <strain evidence="3 4">DSM 24782</strain>
    </source>
</reference>
<evidence type="ECO:0000313" key="4">
    <source>
        <dbReference type="Proteomes" id="UP000295344"/>
    </source>
</evidence>
<dbReference type="Gene3D" id="3.40.50.1820">
    <property type="entry name" value="alpha/beta hydrolase"/>
    <property type="match status" value="1"/>
</dbReference>
<dbReference type="GO" id="GO:0016787">
    <property type="term" value="F:hydrolase activity"/>
    <property type="evidence" value="ECO:0007669"/>
    <property type="project" value="UniProtKB-KW"/>
</dbReference>
<dbReference type="GO" id="GO:0016020">
    <property type="term" value="C:membrane"/>
    <property type="evidence" value="ECO:0007669"/>
    <property type="project" value="TreeGrafter"/>
</dbReference>
<dbReference type="RefSeq" id="WP_133766291.1">
    <property type="nucleotide sequence ID" value="NZ_BAAARP010000002.1"/>
</dbReference>
<feature type="domain" description="AB hydrolase-1" evidence="2">
    <location>
        <begin position="34"/>
        <end position="148"/>
    </location>
</feature>
<accession>A0A4R7FLA8</accession>
<dbReference type="Pfam" id="PF00561">
    <property type="entry name" value="Abhydrolase_1"/>
    <property type="match status" value="1"/>
</dbReference>
<evidence type="ECO:0000313" key="3">
    <source>
        <dbReference type="EMBL" id="TDS77191.1"/>
    </source>
</evidence>
<dbReference type="Proteomes" id="UP000295344">
    <property type="component" value="Unassembled WGS sequence"/>
</dbReference>
<name>A0A4R7FLA8_9MICO</name>
<dbReference type="PANTHER" id="PTHR43798">
    <property type="entry name" value="MONOACYLGLYCEROL LIPASE"/>
    <property type="match status" value="1"/>
</dbReference>
<dbReference type="PRINTS" id="PR00111">
    <property type="entry name" value="ABHYDROLASE"/>
</dbReference>
<keyword evidence="4" id="KW-1185">Reference proteome</keyword>
<sequence>MDGEVTGAPAVRDRRVPVDGGSLAVAEYGDPDGPPVLAIHGISASSRSWLAVARLLPDVRLIAPDLRGRGRSTGFTDRLGLAQHRDDMRAVLDVLGLDRVVVVGHSMGGFVALPLAAAEPQRVASIVLVDGGLPLAPPPGVDLEDLLALSPEALLGPAWRRLTTVFPSREAAAGFWRAHPAFADAWTDDVAAYADYDLEPVDGGFRPSADPEAVAVNQKELFGPPWYRDALHRVRQPVAVLRAPLGLQAEPPGLYPPDALEGFVADVPQLEVVEVPDVNHYTVLMTRPGADRVAEAVRAALDHR</sequence>
<comment type="caution">
    <text evidence="3">The sequence shown here is derived from an EMBL/GenBank/DDBJ whole genome shotgun (WGS) entry which is preliminary data.</text>
</comment>
<dbReference type="InterPro" id="IPR000073">
    <property type="entry name" value="AB_hydrolase_1"/>
</dbReference>
<organism evidence="3 4">
    <name type="scientific">Amnibacterium kyonggiense</name>
    <dbReference type="NCBI Taxonomy" id="595671"/>
    <lineage>
        <taxon>Bacteria</taxon>
        <taxon>Bacillati</taxon>
        <taxon>Actinomycetota</taxon>
        <taxon>Actinomycetes</taxon>
        <taxon>Micrococcales</taxon>
        <taxon>Microbacteriaceae</taxon>
        <taxon>Amnibacterium</taxon>
    </lineage>
</organism>
<gene>
    <name evidence="3" type="ORF">CLV52_2132</name>
</gene>
<dbReference type="InterPro" id="IPR029058">
    <property type="entry name" value="AB_hydrolase_fold"/>
</dbReference>